<evidence type="ECO:0000313" key="2">
    <source>
        <dbReference type="EMBL" id="CBI10145.1"/>
    </source>
</evidence>
<name>E6QSC3_9ZZZZ</name>
<keyword evidence="1" id="KW-0812">Transmembrane</keyword>
<gene>
    <name evidence="2" type="ORF">CARN7_0909</name>
</gene>
<dbReference type="EMBL" id="CABR01000073">
    <property type="protein sequence ID" value="CBI10145.1"/>
    <property type="molecule type" value="Genomic_DNA"/>
</dbReference>
<evidence type="ECO:0008006" key="3">
    <source>
        <dbReference type="Google" id="ProtNLM"/>
    </source>
</evidence>
<evidence type="ECO:0000256" key="1">
    <source>
        <dbReference type="SAM" id="Phobius"/>
    </source>
</evidence>
<feature type="transmembrane region" description="Helical" evidence="1">
    <location>
        <begin position="143"/>
        <end position="165"/>
    </location>
</feature>
<protein>
    <recommendedName>
        <fullName evidence="3">ATP synthase I chain</fullName>
    </recommendedName>
</protein>
<keyword evidence="1" id="KW-0472">Membrane</keyword>
<comment type="caution">
    <text evidence="2">The sequence shown here is derived from an EMBL/GenBank/DDBJ whole genome shotgun (WGS) entry which is preliminary data.</text>
</comment>
<proteinExistence type="predicted"/>
<dbReference type="AlphaFoldDB" id="E6QSC3"/>
<feature type="transmembrane region" description="Helical" evidence="1">
    <location>
        <begin position="117"/>
        <end position="137"/>
    </location>
</feature>
<sequence>MYHRQVCRLSGANDARQNGLREVPNSEFGFGMNKASQSLRTSWADIKAVSFAIKIQLALAFTTAVVAYSVKPGEVKSVAYGLSVALLISMYLLRRMKKAQRSGLGTKESLRQVQHTAVGRIVIAAVLLALPALHAVHLLYGGIMAGFVLGQIGWLLSLTCVQILATRSE</sequence>
<accession>E6QSC3</accession>
<feature type="transmembrane region" description="Helical" evidence="1">
    <location>
        <begin position="75"/>
        <end position="93"/>
    </location>
</feature>
<reference evidence="2" key="1">
    <citation type="submission" date="2009-10" db="EMBL/GenBank/DDBJ databases">
        <title>Diversity of trophic interactions inside an arsenic-rich microbial ecosystem.</title>
        <authorList>
            <person name="Bertin P.N."/>
            <person name="Heinrich-Salmeron A."/>
            <person name="Pelletier E."/>
            <person name="Goulhen-Chollet F."/>
            <person name="Arsene-Ploetze F."/>
            <person name="Gallien S."/>
            <person name="Calteau A."/>
            <person name="Vallenet D."/>
            <person name="Casiot C."/>
            <person name="Chane-Woon-Ming B."/>
            <person name="Giloteaux L."/>
            <person name="Barakat M."/>
            <person name="Bonnefoy V."/>
            <person name="Bruneel O."/>
            <person name="Chandler M."/>
            <person name="Cleiss J."/>
            <person name="Duran R."/>
            <person name="Elbaz-Poulichet F."/>
            <person name="Fonknechten N."/>
            <person name="Lauga B."/>
            <person name="Mornico D."/>
            <person name="Ortet P."/>
            <person name="Schaeffer C."/>
            <person name="Siguier P."/>
            <person name="Alexander Thil Smith A."/>
            <person name="Van Dorsselaer A."/>
            <person name="Weissenbach J."/>
            <person name="Medigue C."/>
            <person name="Le Paslier D."/>
        </authorList>
    </citation>
    <scope>NUCLEOTIDE SEQUENCE</scope>
</reference>
<feature type="transmembrane region" description="Helical" evidence="1">
    <location>
        <begin position="48"/>
        <end position="69"/>
    </location>
</feature>
<keyword evidence="1" id="KW-1133">Transmembrane helix</keyword>
<organism evidence="2">
    <name type="scientific">mine drainage metagenome</name>
    <dbReference type="NCBI Taxonomy" id="410659"/>
    <lineage>
        <taxon>unclassified sequences</taxon>
        <taxon>metagenomes</taxon>
        <taxon>ecological metagenomes</taxon>
    </lineage>
</organism>